<sequence>MSAPSLLVVLLAIGAAGGCAVTGDAATPTARPASGPTAKGLAKVDLGLAFDQVVVPGDMVPGTVNSGTARVDITVVTQGGGRLTWTPGRAGGSAIRTPAYVAEGVVPAAALVVRTDPSAPDPLDPGTGDFLVAVDFRADTATAGRPEDDGDNLVQRGRYGQPAQLKLQLDHGAPSCRLAGTLGEVLVEDPGPVTPERWYRLTCSRTGPTVRMRLVDLDGGAAPQEWSVDGDPGAISFDHAPLSIGAKVSDRGRIAQGSTDQFHGTIDRVVLDVR</sequence>
<organism evidence="2 3">
    <name type="scientific">Nocardioides kongjuensis</name>
    <dbReference type="NCBI Taxonomy" id="349522"/>
    <lineage>
        <taxon>Bacteria</taxon>
        <taxon>Bacillati</taxon>
        <taxon>Actinomycetota</taxon>
        <taxon>Actinomycetes</taxon>
        <taxon>Propionibacteriales</taxon>
        <taxon>Nocardioidaceae</taxon>
        <taxon>Nocardioides</taxon>
    </lineage>
</organism>
<protein>
    <recommendedName>
        <fullName evidence="4">LamG domain-containing protein</fullName>
    </recommendedName>
</protein>
<comment type="caution">
    <text evidence="2">The sequence shown here is derived from an EMBL/GenBank/DDBJ whole genome shotgun (WGS) entry which is preliminary data.</text>
</comment>
<accession>A0A852RQ51</accession>
<keyword evidence="1" id="KW-0732">Signal</keyword>
<dbReference type="AlphaFoldDB" id="A0A852RQ51"/>
<dbReference type="SUPFAM" id="SSF49899">
    <property type="entry name" value="Concanavalin A-like lectins/glucanases"/>
    <property type="match status" value="1"/>
</dbReference>
<proteinExistence type="predicted"/>
<evidence type="ECO:0000313" key="3">
    <source>
        <dbReference type="Proteomes" id="UP000582231"/>
    </source>
</evidence>
<dbReference type="RefSeq" id="WP_179729190.1">
    <property type="nucleotide sequence ID" value="NZ_BAABEF010000001.1"/>
</dbReference>
<evidence type="ECO:0008006" key="4">
    <source>
        <dbReference type="Google" id="ProtNLM"/>
    </source>
</evidence>
<dbReference type="Proteomes" id="UP000582231">
    <property type="component" value="Unassembled WGS sequence"/>
</dbReference>
<gene>
    <name evidence="2" type="ORF">BJ958_004641</name>
</gene>
<evidence type="ECO:0000313" key="2">
    <source>
        <dbReference type="EMBL" id="NYD33095.1"/>
    </source>
</evidence>
<reference evidence="2 3" key="1">
    <citation type="submission" date="2020-07" db="EMBL/GenBank/DDBJ databases">
        <title>Sequencing the genomes of 1000 actinobacteria strains.</title>
        <authorList>
            <person name="Klenk H.-P."/>
        </authorList>
    </citation>
    <scope>NUCLEOTIDE SEQUENCE [LARGE SCALE GENOMIC DNA]</scope>
    <source>
        <strain evidence="2 3">DSM 19082</strain>
    </source>
</reference>
<name>A0A852RQ51_9ACTN</name>
<feature type="signal peptide" evidence="1">
    <location>
        <begin position="1"/>
        <end position="20"/>
    </location>
</feature>
<dbReference type="InterPro" id="IPR013320">
    <property type="entry name" value="ConA-like_dom_sf"/>
</dbReference>
<keyword evidence="3" id="KW-1185">Reference proteome</keyword>
<evidence type="ECO:0000256" key="1">
    <source>
        <dbReference type="SAM" id="SignalP"/>
    </source>
</evidence>
<dbReference type="Gene3D" id="2.60.120.200">
    <property type="match status" value="1"/>
</dbReference>
<dbReference type="EMBL" id="JACCBF010000001">
    <property type="protein sequence ID" value="NYD33095.1"/>
    <property type="molecule type" value="Genomic_DNA"/>
</dbReference>
<feature type="chain" id="PRO_5038495143" description="LamG domain-containing protein" evidence="1">
    <location>
        <begin position="21"/>
        <end position="274"/>
    </location>
</feature>